<evidence type="ECO:0000256" key="3">
    <source>
        <dbReference type="ARBA" id="ARBA00016409"/>
    </source>
</evidence>
<dbReference type="PANTHER" id="PTHR23250">
    <property type="entry name" value="DYSFERLIN-RELATED"/>
    <property type="match status" value="1"/>
</dbReference>
<keyword evidence="7" id="KW-1185">Reference proteome</keyword>
<dbReference type="Gene3D" id="2.30.29.30">
    <property type="entry name" value="Pleckstrin-homology domain (PH domain)/Phosphotyrosine-binding domain (PTB)"/>
    <property type="match status" value="1"/>
</dbReference>
<dbReference type="SMART" id="SM00694">
    <property type="entry name" value="DysFC"/>
    <property type="match status" value="1"/>
</dbReference>
<dbReference type="InterPro" id="IPR010482">
    <property type="entry name" value="TECPR1-like_DysF"/>
</dbReference>
<dbReference type="Pfam" id="PF06398">
    <property type="entry name" value="Pex24p"/>
    <property type="match status" value="1"/>
</dbReference>
<proteinExistence type="inferred from homology"/>
<dbReference type="OrthoDB" id="72441at2759"/>
<comment type="similarity">
    <text evidence="2">Belongs to the TECPR1 family.</text>
</comment>
<dbReference type="EMBL" id="MU826835">
    <property type="protein sequence ID" value="KAJ7372741.1"/>
    <property type="molecule type" value="Genomic_DNA"/>
</dbReference>
<dbReference type="GO" id="GO:0000421">
    <property type="term" value="C:autophagosome membrane"/>
    <property type="evidence" value="ECO:0007669"/>
    <property type="project" value="UniProtKB-SubCell"/>
</dbReference>
<dbReference type="SMART" id="SM00233">
    <property type="entry name" value="PH"/>
    <property type="match status" value="1"/>
</dbReference>
<dbReference type="SMART" id="SM00706">
    <property type="entry name" value="TECPR"/>
    <property type="match status" value="4"/>
</dbReference>
<gene>
    <name evidence="6" type="primary">TECPR1_1</name>
    <name evidence="6" type="ORF">OS493_018016</name>
</gene>
<dbReference type="InterPro" id="IPR001849">
    <property type="entry name" value="PH_domain"/>
</dbReference>
<dbReference type="InterPro" id="IPR051513">
    <property type="entry name" value="Tectonin_beta-prop"/>
</dbReference>
<evidence type="ECO:0000259" key="5">
    <source>
        <dbReference type="PROSITE" id="PS50003"/>
    </source>
</evidence>
<dbReference type="Pfam" id="PF06462">
    <property type="entry name" value="Hyd_WA"/>
    <property type="match status" value="3"/>
</dbReference>
<comment type="subcellular location">
    <subcellularLocation>
        <location evidence="1">Cytoplasmic vesicle</location>
        <location evidence="1">Autophagosome membrane</location>
    </subcellularLocation>
</comment>
<protein>
    <recommendedName>
        <fullName evidence="3">Tectonin beta-propeller repeat-containing protein 1</fullName>
    </recommendedName>
</protein>
<dbReference type="InterPro" id="IPR006614">
    <property type="entry name" value="Peroxin/Ferlin"/>
</dbReference>
<dbReference type="SMART" id="SM00693">
    <property type="entry name" value="DysFN"/>
    <property type="match status" value="1"/>
</dbReference>
<evidence type="ECO:0000313" key="6">
    <source>
        <dbReference type="EMBL" id="KAJ7372741.1"/>
    </source>
</evidence>
<sequence>MFTEISGSLLSSASSMNLISLSSRGAAWRKSLIQRLRTRDDTETSRFDKYEEAISQGEWCKKSRFQMLFDANSNLWYECVVKLDQGAEGREGALLCYYEKNSVYEEMRIPLRDITCVCIIHKMSRNHCFAIHTALRTQERNPLVIHTGSEKDLNDWVTSLSRAASREDNDSHYIYENQRWNPLEGYSDRRLPSDRWNWSDESGVYERTREGYPLPSSQWQWADEQWTVETKPNITDKDGWQYAVDFPRSYHRERGWNDYVRRRRWKRRCKLTTTGPWIQVTPQVRLRDVSIQIDLLDGLIAVWAVGTKGDVLYRHGVTGDCPQGTAWEHILTDLPFISISVGCKRRVWGIAENGTAYFRAGFGENKITGDRWFHISERPPHLYQISAGKTSVWAREKDGTCWYRQHITDTYPEGTAWQSQQFHVSSLSVGPSNQVWMINRNSIERRYKVTTSDPLGRGWEVVLSDCWRWISVRAAIGTEEDVDEGEDVVKEVSSDSGPISLLANLDLSEVDIYSMYGQNDTTVETPGSEIEEEVL</sequence>
<dbReference type="Proteomes" id="UP001163046">
    <property type="component" value="Unassembled WGS sequence"/>
</dbReference>
<evidence type="ECO:0000313" key="7">
    <source>
        <dbReference type="Proteomes" id="UP001163046"/>
    </source>
</evidence>
<organism evidence="6 7">
    <name type="scientific">Desmophyllum pertusum</name>
    <dbReference type="NCBI Taxonomy" id="174260"/>
    <lineage>
        <taxon>Eukaryota</taxon>
        <taxon>Metazoa</taxon>
        <taxon>Cnidaria</taxon>
        <taxon>Anthozoa</taxon>
        <taxon>Hexacorallia</taxon>
        <taxon>Scleractinia</taxon>
        <taxon>Caryophylliina</taxon>
        <taxon>Caryophylliidae</taxon>
        <taxon>Desmophyllum</taxon>
    </lineage>
</organism>
<evidence type="ECO:0000256" key="4">
    <source>
        <dbReference type="ARBA" id="ARBA00022737"/>
    </source>
</evidence>
<comment type="caution">
    <text evidence="6">The sequence shown here is derived from an EMBL/GenBank/DDBJ whole genome shotgun (WGS) entry which is preliminary data.</text>
</comment>
<dbReference type="PROSITE" id="PS50003">
    <property type="entry name" value="PH_DOMAIN"/>
    <property type="match status" value="1"/>
</dbReference>
<reference evidence="6" key="1">
    <citation type="submission" date="2023-01" db="EMBL/GenBank/DDBJ databases">
        <title>Genome assembly of the deep-sea coral Lophelia pertusa.</title>
        <authorList>
            <person name="Herrera S."/>
            <person name="Cordes E."/>
        </authorList>
    </citation>
    <scope>NUCLEOTIDE SEQUENCE</scope>
    <source>
        <strain evidence="6">USNM1676648</strain>
        <tissue evidence="6">Polyp</tissue>
    </source>
</reference>
<feature type="domain" description="PH" evidence="5">
    <location>
        <begin position="52"/>
        <end position="165"/>
    </location>
</feature>
<dbReference type="SUPFAM" id="SSF50729">
    <property type="entry name" value="PH domain-like"/>
    <property type="match status" value="1"/>
</dbReference>
<dbReference type="AlphaFoldDB" id="A0A9W9Z0I8"/>
<dbReference type="InterPro" id="IPR006624">
    <property type="entry name" value="Beta-propeller_rpt_TECPR"/>
</dbReference>
<dbReference type="PANTHER" id="PTHR23250:SF1">
    <property type="entry name" value="TECTONIN BETA-PROPELLER REPEAT-CONTAINING PROTEIN 1"/>
    <property type="match status" value="1"/>
</dbReference>
<dbReference type="InterPro" id="IPR011993">
    <property type="entry name" value="PH-like_dom_sf"/>
</dbReference>
<name>A0A9W9Z0I8_9CNID</name>
<keyword evidence="4" id="KW-0677">Repeat</keyword>
<evidence type="ECO:0000256" key="2">
    <source>
        <dbReference type="ARBA" id="ARBA00005966"/>
    </source>
</evidence>
<accession>A0A9W9Z0I8</accession>
<evidence type="ECO:0000256" key="1">
    <source>
        <dbReference type="ARBA" id="ARBA00004652"/>
    </source>
</evidence>